<evidence type="ECO:0000313" key="5">
    <source>
        <dbReference type="Proteomes" id="UP000256779"/>
    </source>
</evidence>
<dbReference type="GO" id="GO:0005886">
    <property type="term" value="C:plasma membrane"/>
    <property type="evidence" value="ECO:0007669"/>
    <property type="project" value="UniProtKB-SubCell"/>
</dbReference>
<dbReference type="Pfam" id="PF06977">
    <property type="entry name" value="SdiA-regulated"/>
    <property type="match status" value="1"/>
</dbReference>
<dbReference type="PROSITE" id="PS51257">
    <property type="entry name" value="PROKAR_LIPOPROTEIN"/>
    <property type="match status" value="1"/>
</dbReference>
<comment type="subcellular location">
    <subcellularLocation>
        <location evidence="1">Cell membrane</location>
    </subcellularLocation>
</comment>
<dbReference type="AlphaFoldDB" id="A0A3D9LG79"/>
<proteinExistence type="predicted"/>
<evidence type="ECO:0000256" key="2">
    <source>
        <dbReference type="ARBA" id="ARBA00022475"/>
    </source>
</evidence>
<accession>A0A3D9LG79</accession>
<sequence>MYIYNKSTALFLTTGVIFILSILILGTSSCTPTSFRERADSLFLITDHVNVYYDLKRPEEKHFLPYVLSEVSGLTHLNASTVLCVEDEGGRVYVYDLDKREIVHAITFSDPGDFEGVEYVNDTVYALESDGDVYEFRYTSEKEAKTEKYETPLSTKNDTEGLGYDPTHHRLLIACKEEEDIKGVNAKGKTIYAFDLKKKKLIKEPIFEVSAGKMDDFFEANRDYKYDKDRIKFEPSAIALNPLDGYFYLLASTGKMLIVLSPEGDIKATYPIAPRILSQPEGISFSPEGHLYISSEGEGDKGYIIRFSPLFK</sequence>
<gene>
    <name evidence="4" type="ORF">C7460_101124</name>
</gene>
<keyword evidence="2" id="KW-1003">Cell membrane</keyword>
<protein>
    <submittedName>
        <fullName evidence="4">Uncharacterized protein YjiK</fullName>
    </submittedName>
</protein>
<dbReference type="RefSeq" id="WP_115866123.1">
    <property type="nucleotide sequence ID" value="NZ_QREG01000001.1"/>
</dbReference>
<keyword evidence="3" id="KW-0472">Membrane</keyword>
<reference evidence="4 5" key="1">
    <citation type="submission" date="2018-07" db="EMBL/GenBank/DDBJ databases">
        <title>Genomic Encyclopedia of Type Strains, Phase IV (KMG-IV): sequencing the most valuable type-strain genomes for metagenomic binning, comparative biology and taxonomic classification.</title>
        <authorList>
            <person name="Goeker M."/>
        </authorList>
    </citation>
    <scope>NUCLEOTIDE SEQUENCE [LARGE SCALE GENOMIC DNA]</scope>
    <source>
        <strain evidence="4 5">DSM 4134</strain>
    </source>
</reference>
<comment type="caution">
    <text evidence="4">The sequence shown here is derived from an EMBL/GenBank/DDBJ whole genome shotgun (WGS) entry which is preliminary data.</text>
</comment>
<dbReference type="EMBL" id="QREG01000001">
    <property type="protein sequence ID" value="REE05607.1"/>
    <property type="molecule type" value="Genomic_DNA"/>
</dbReference>
<keyword evidence="5" id="KW-1185">Reference proteome</keyword>
<name>A0A3D9LG79_MARFU</name>
<organism evidence="4 5">
    <name type="scientific">Marinoscillum furvescens DSM 4134</name>
    <dbReference type="NCBI Taxonomy" id="1122208"/>
    <lineage>
        <taxon>Bacteria</taxon>
        <taxon>Pseudomonadati</taxon>
        <taxon>Bacteroidota</taxon>
        <taxon>Cytophagia</taxon>
        <taxon>Cytophagales</taxon>
        <taxon>Reichenbachiellaceae</taxon>
        <taxon>Marinoscillum</taxon>
    </lineage>
</organism>
<evidence type="ECO:0000256" key="3">
    <source>
        <dbReference type="ARBA" id="ARBA00023136"/>
    </source>
</evidence>
<dbReference type="InterPro" id="IPR009722">
    <property type="entry name" value="YjiK/CarP"/>
</dbReference>
<dbReference type="Proteomes" id="UP000256779">
    <property type="component" value="Unassembled WGS sequence"/>
</dbReference>
<evidence type="ECO:0000256" key="1">
    <source>
        <dbReference type="ARBA" id="ARBA00004236"/>
    </source>
</evidence>
<evidence type="ECO:0000313" key="4">
    <source>
        <dbReference type="EMBL" id="REE05607.1"/>
    </source>
</evidence>
<dbReference type="OrthoDB" id="5292493at2"/>
<dbReference type="SUPFAM" id="SSF75011">
    <property type="entry name" value="3-carboxy-cis,cis-mucoante lactonizing enzyme"/>
    <property type="match status" value="1"/>
</dbReference>